<gene>
    <name evidence="1" type="ORF">COS09_02085</name>
</gene>
<dbReference type="InterPro" id="IPR023214">
    <property type="entry name" value="HAD_sf"/>
</dbReference>
<evidence type="ECO:0000313" key="1">
    <source>
        <dbReference type="EMBL" id="PIV64963.1"/>
    </source>
</evidence>
<dbReference type="AlphaFoldDB" id="A0A2M7EB57"/>
<protein>
    <submittedName>
        <fullName evidence="1">Uncharacterized protein</fullName>
    </submittedName>
</protein>
<dbReference type="EMBL" id="PETJ01000056">
    <property type="protein sequence ID" value="PIV64963.1"/>
    <property type="molecule type" value="Genomic_DNA"/>
</dbReference>
<name>A0A2M7EB57_9BACT</name>
<organism evidence="1 2">
    <name type="scientific">Candidatus Nealsonbacteria bacterium CG01_land_8_20_14_3_00_12</name>
    <dbReference type="NCBI Taxonomy" id="1974697"/>
    <lineage>
        <taxon>Bacteria</taxon>
        <taxon>Candidatus Nealsoniibacteriota</taxon>
    </lineage>
</organism>
<sequence length="367" mass="40996">MVQKVQWDTDGEGVHFFNDIAAELASVFHPDGKEAGESDFDKKSKYDDLLELTRPGHRAGTTLLFEIPSLIAWGLHNALAEDYTVKNLRMIPGAIETLAYVSKIMPVFLISTTYSVCVAPIAKMAGIPVENLYCTWMSFNKYSLSPSEIRLINKLNQEIATMPKLDWTKDEKTGKPILAKEMQEVAKRMDGIFLENGELMNIPAYRQMVSEIKIAGGAGKVEAIQDSCRRTGNSLRDTAFADDSITGLQGLRLVRENGGLTLSVNGNKYAVAEAEFICLLNNALPLAALLFAFSRGGREACMRLVQNWKWLTIENLGLEKTLADQLHRAYPKDLPRVELVTEENLNRQIKESEDYRTYIRGEVGKLG</sequence>
<evidence type="ECO:0000313" key="2">
    <source>
        <dbReference type="Proteomes" id="UP000230766"/>
    </source>
</evidence>
<reference evidence="2" key="1">
    <citation type="submission" date="2017-09" db="EMBL/GenBank/DDBJ databases">
        <title>Depth-based differentiation of microbial function through sediment-hosted aquifers and enrichment of novel symbionts in the deep terrestrial subsurface.</title>
        <authorList>
            <person name="Probst A.J."/>
            <person name="Ladd B."/>
            <person name="Jarett J.K."/>
            <person name="Geller-Mcgrath D.E."/>
            <person name="Sieber C.M.K."/>
            <person name="Emerson J.B."/>
            <person name="Anantharaman K."/>
            <person name="Thomas B.C."/>
            <person name="Malmstrom R."/>
            <person name="Stieglmeier M."/>
            <person name="Klingl A."/>
            <person name="Woyke T."/>
            <person name="Ryan C.M."/>
            <person name="Banfield J.F."/>
        </authorList>
    </citation>
    <scope>NUCLEOTIDE SEQUENCE [LARGE SCALE GENOMIC DNA]</scope>
</reference>
<proteinExistence type="predicted"/>
<dbReference type="Proteomes" id="UP000230766">
    <property type="component" value="Unassembled WGS sequence"/>
</dbReference>
<comment type="caution">
    <text evidence="1">The sequence shown here is derived from an EMBL/GenBank/DDBJ whole genome shotgun (WGS) entry which is preliminary data.</text>
</comment>
<dbReference type="SUPFAM" id="SSF56784">
    <property type="entry name" value="HAD-like"/>
    <property type="match status" value="1"/>
</dbReference>
<accession>A0A2M7EB57</accession>
<dbReference type="Gene3D" id="1.10.3870.10">
    <property type="entry name" value="AF1437-like domain superfamily"/>
    <property type="match status" value="1"/>
</dbReference>
<dbReference type="Gene3D" id="3.40.50.1000">
    <property type="entry name" value="HAD superfamily/HAD-like"/>
    <property type="match status" value="1"/>
</dbReference>
<dbReference type="InterPro" id="IPR036412">
    <property type="entry name" value="HAD-like_sf"/>
</dbReference>